<organism evidence="5">
    <name type="scientific">Proteinivorax hydrogeniformans</name>
    <dbReference type="NCBI Taxonomy" id="1826727"/>
    <lineage>
        <taxon>Bacteria</taxon>
        <taxon>Bacillati</taxon>
        <taxon>Bacillota</taxon>
        <taxon>Clostridia</taxon>
        <taxon>Eubacteriales</taxon>
        <taxon>Proteinivoracaceae</taxon>
        <taxon>Proteinivorax</taxon>
    </lineage>
</organism>
<sequence length="674" mass="74062">MNIRIKLVVLPLLIVLTVIFSLNFFSNRVLRQSLIEEMRTEGVNLSGQIISRIADNYNALEATEENIEEQITTLAQFISAADIKDNQTLTAIAERSEVAEINIYQNGEIAYSSHSNNIGHTPKEDQPIHSFLTDGRRALMEDFTQDSSGNLVKYGAINTQDSIIQVGIKAEAYQNLSQEMGYNPILEGLILEEGITYATLVDEHNKSIASAGIDLAENELDKSILSVALDEDGATNDWHYEQQDIEIFEVIQPLYVEGYSQMHDDELAGLLRIGFSTEGINQTIGETILQVSLIGAIAFIILATTLTLITFSITSPLKIVTDNIEKLSNYDLNSIENSKIKKYVKRKDEIGTIANSLTKMNSNLKTLIKGIANNSQGIAASSEELTATTQQSASSAEEITKTVEEIASGATGQAEDAEKGTVEVEQLNNLIETNQQLVSSLSQAIEDIDKLKDESTTTLDELLANTQQNNQASNLVYDNILNTNESTEKIESSSELIKEVADQTNLLALNAAIEAARAGEAGKGFAVVADEIRKLAERSNESATEISQIITELNTRSQNSVEAMHKVQQAIENQTSSVQSTNQNFNQINEKVETAKKHLKQVETSGNTMNDKKEQLIKIIRNLAQISEQNAAGSQQITASIEGQTEAIKEISKASEELAKISEKMSQDINKFKY</sequence>
<dbReference type="EMBL" id="CP159485">
    <property type="protein sequence ID" value="XCI28987.1"/>
    <property type="molecule type" value="Genomic_DNA"/>
</dbReference>
<dbReference type="Pfam" id="PF00015">
    <property type="entry name" value="MCPsignal"/>
    <property type="match status" value="1"/>
</dbReference>
<feature type="domain" description="Methyl-accepting transducer" evidence="4">
    <location>
        <begin position="388"/>
        <end position="645"/>
    </location>
</feature>
<accession>A0AAU8HUC7</accession>
<evidence type="ECO:0000259" key="4">
    <source>
        <dbReference type="PROSITE" id="PS50111"/>
    </source>
</evidence>
<evidence type="ECO:0000256" key="2">
    <source>
        <dbReference type="PROSITE-ProRule" id="PRU00284"/>
    </source>
</evidence>
<feature type="coiled-coil region" evidence="3">
    <location>
        <begin position="585"/>
        <end position="664"/>
    </location>
</feature>
<proteinExistence type="predicted"/>
<reference evidence="5" key="1">
    <citation type="journal article" date="2018" name="Antonie Van Leeuwenhoek">
        <title>Proteinivorax hydrogeniformans sp. nov., an anaerobic, haloalkaliphilic bacterium fermenting proteinaceous compounds with high hydrogen production.</title>
        <authorList>
            <person name="Boltyanskaya Y."/>
            <person name="Detkova E."/>
            <person name="Pimenov N."/>
            <person name="Kevbrin V."/>
        </authorList>
    </citation>
    <scope>NUCLEOTIDE SEQUENCE</scope>
    <source>
        <strain evidence="5">Z-710</strain>
    </source>
</reference>
<reference evidence="5" key="2">
    <citation type="submission" date="2024-06" db="EMBL/GenBank/DDBJ databases">
        <authorList>
            <person name="Petrova K.O."/>
            <person name="Toshchakov S.V."/>
            <person name="Boltjanskaja Y.V."/>
            <person name="Kevbrin V.V."/>
        </authorList>
    </citation>
    <scope>NUCLEOTIDE SEQUENCE</scope>
    <source>
        <strain evidence="5">Z-710</strain>
    </source>
</reference>
<evidence type="ECO:0000313" key="5">
    <source>
        <dbReference type="EMBL" id="XCI28987.1"/>
    </source>
</evidence>
<dbReference type="SUPFAM" id="SSF58104">
    <property type="entry name" value="Methyl-accepting chemotaxis protein (MCP) signaling domain"/>
    <property type="match status" value="1"/>
</dbReference>
<keyword evidence="3" id="KW-0175">Coiled coil</keyword>
<dbReference type="PANTHER" id="PTHR32089">
    <property type="entry name" value="METHYL-ACCEPTING CHEMOTAXIS PROTEIN MCPB"/>
    <property type="match status" value="1"/>
</dbReference>
<dbReference type="PROSITE" id="PS50111">
    <property type="entry name" value="CHEMOTAXIS_TRANSDUC_2"/>
    <property type="match status" value="1"/>
</dbReference>
<dbReference type="GO" id="GO:0007165">
    <property type="term" value="P:signal transduction"/>
    <property type="evidence" value="ECO:0007669"/>
    <property type="project" value="UniProtKB-KW"/>
</dbReference>
<dbReference type="InterPro" id="IPR004089">
    <property type="entry name" value="MCPsignal_dom"/>
</dbReference>
<gene>
    <name evidence="5" type="ORF">PRVXH_000283</name>
</gene>
<keyword evidence="1 2" id="KW-0807">Transducer</keyword>
<dbReference type="AlphaFoldDB" id="A0AAU8HUC7"/>
<name>A0AAU8HUC7_9FIRM</name>
<dbReference type="Gene3D" id="1.10.287.950">
    <property type="entry name" value="Methyl-accepting chemotaxis protein"/>
    <property type="match status" value="1"/>
</dbReference>
<dbReference type="RefSeq" id="WP_353893537.1">
    <property type="nucleotide sequence ID" value="NZ_CP159485.1"/>
</dbReference>
<protein>
    <submittedName>
        <fullName evidence="5">Methyl-accepting chemotaxis protein</fullName>
    </submittedName>
</protein>
<evidence type="ECO:0000256" key="1">
    <source>
        <dbReference type="ARBA" id="ARBA00023224"/>
    </source>
</evidence>
<evidence type="ECO:0000256" key="3">
    <source>
        <dbReference type="SAM" id="Coils"/>
    </source>
</evidence>
<dbReference type="PANTHER" id="PTHR32089:SF112">
    <property type="entry name" value="LYSOZYME-LIKE PROTEIN-RELATED"/>
    <property type="match status" value="1"/>
</dbReference>
<dbReference type="GO" id="GO:0016020">
    <property type="term" value="C:membrane"/>
    <property type="evidence" value="ECO:0007669"/>
    <property type="project" value="InterPro"/>
</dbReference>
<dbReference type="SMART" id="SM00283">
    <property type="entry name" value="MA"/>
    <property type="match status" value="1"/>
</dbReference>